<evidence type="ECO:0000313" key="2">
    <source>
        <dbReference type="Proteomes" id="UP000008792"/>
    </source>
</evidence>
<dbReference type="KEGG" id="dvi:6625331"/>
<dbReference type="PANTHER" id="PTHR13333">
    <property type="entry name" value="M-AAA PROTEASE-INTERACTING PROTEIN 1, MITOCHONDRIAL"/>
    <property type="match status" value="1"/>
</dbReference>
<dbReference type="PANTHER" id="PTHR13333:SF5">
    <property type="entry name" value="M-AAA PROTEASE-INTERACTING PROTEIN 1, MITOCHONDRIAL"/>
    <property type="match status" value="1"/>
</dbReference>
<dbReference type="AlphaFoldDB" id="B4LPL3"/>
<dbReference type="PhylomeDB" id="B4LPL3"/>
<dbReference type="GO" id="GO:0032979">
    <property type="term" value="P:protein insertion into mitochondrial inner membrane from matrix"/>
    <property type="evidence" value="ECO:0007669"/>
    <property type="project" value="TreeGrafter"/>
</dbReference>
<reference evidence="1 2" key="1">
    <citation type="journal article" date="2007" name="Nature">
        <title>Evolution of genes and genomes on the Drosophila phylogeny.</title>
        <authorList>
            <consortium name="Drosophila 12 Genomes Consortium"/>
            <person name="Clark A.G."/>
            <person name="Eisen M.B."/>
            <person name="Smith D.R."/>
            <person name="Bergman C.M."/>
            <person name="Oliver B."/>
            <person name="Markow T.A."/>
            <person name="Kaufman T.C."/>
            <person name="Kellis M."/>
            <person name="Gelbart W."/>
            <person name="Iyer V.N."/>
            <person name="Pollard D.A."/>
            <person name="Sackton T.B."/>
            <person name="Larracuente A.M."/>
            <person name="Singh N.D."/>
            <person name="Abad J.P."/>
            <person name="Abt D.N."/>
            <person name="Adryan B."/>
            <person name="Aguade M."/>
            <person name="Akashi H."/>
            <person name="Anderson W.W."/>
            <person name="Aquadro C.F."/>
            <person name="Ardell D.H."/>
            <person name="Arguello R."/>
            <person name="Artieri C.G."/>
            <person name="Barbash D.A."/>
            <person name="Barker D."/>
            <person name="Barsanti P."/>
            <person name="Batterham P."/>
            <person name="Batzoglou S."/>
            <person name="Begun D."/>
            <person name="Bhutkar A."/>
            <person name="Blanco E."/>
            <person name="Bosak S.A."/>
            <person name="Bradley R.K."/>
            <person name="Brand A.D."/>
            <person name="Brent M.R."/>
            <person name="Brooks A.N."/>
            <person name="Brown R.H."/>
            <person name="Butlin R.K."/>
            <person name="Caggese C."/>
            <person name="Calvi B.R."/>
            <person name="Bernardo de Carvalho A."/>
            <person name="Caspi A."/>
            <person name="Castrezana S."/>
            <person name="Celniker S.E."/>
            <person name="Chang J.L."/>
            <person name="Chapple C."/>
            <person name="Chatterji S."/>
            <person name="Chinwalla A."/>
            <person name="Civetta A."/>
            <person name="Clifton S.W."/>
            <person name="Comeron J.M."/>
            <person name="Costello J.C."/>
            <person name="Coyne J.A."/>
            <person name="Daub J."/>
            <person name="David R.G."/>
            <person name="Delcher A.L."/>
            <person name="Delehaunty K."/>
            <person name="Do C.B."/>
            <person name="Ebling H."/>
            <person name="Edwards K."/>
            <person name="Eickbush T."/>
            <person name="Evans J.D."/>
            <person name="Filipski A."/>
            <person name="Findeiss S."/>
            <person name="Freyhult E."/>
            <person name="Fulton L."/>
            <person name="Fulton R."/>
            <person name="Garcia A.C."/>
            <person name="Gardiner A."/>
            <person name="Garfield D.A."/>
            <person name="Garvin B.E."/>
            <person name="Gibson G."/>
            <person name="Gilbert D."/>
            <person name="Gnerre S."/>
            <person name="Godfrey J."/>
            <person name="Good R."/>
            <person name="Gotea V."/>
            <person name="Gravely B."/>
            <person name="Greenberg A.J."/>
            <person name="Griffiths-Jones S."/>
            <person name="Gross S."/>
            <person name="Guigo R."/>
            <person name="Gustafson E.A."/>
            <person name="Haerty W."/>
            <person name="Hahn M.W."/>
            <person name="Halligan D.L."/>
            <person name="Halpern A.L."/>
            <person name="Halter G.M."/>
            <person name="Han M.V."/>
            <person name="Heger A."/>
            <person name="Hillier L."/>
            <person name="Hinrichs A.S."/>
            <person name="Holmes I."/>
            <person name="Hoskins R.A."/>
            <person name="Hubisz M.J."/>
            <person name="Hultmark D."/>
            <person name="Huntley M.A."/>
            <person name="Jaffe D.B."/>
            <person name="Jagadeeshan S."/>
            <person name="Jeck W.R."/>
            <person name="Johnson J."/>
            <person name="Jones C.D."/>
            <person name="Jordan W.C."/>
            <person name="Karpen G.H."/>
            <person name="Kataoka E."/>
            <person name="Keightley P.D."/>
            <person name="Kheradpour P."/>
            <person name="Kirkness E.F."/>
            <person name="Koerich L.B."/>
            <person name="Kristiansen K."/>
            <person name="Kudrna D."/>
            <person name="Kulathinal R.J."/>
            <person name="Kumar S."/>
            <person name="Kwok R."/>
            <person name="Lander E."/>
            <person name="Langley C.H."/>
            <person name="Lapoint R."/>
            <person name="Lazzaro B.P."/>
            <person name="Lee S.J."/>
            <person name="Levesque L."/>
            <person name="Li R."/>
            <person name="Lin C.F."/>
            <person name="Lin M.F."/>
            <person name="Lindblad-Toh K."/>
            <person name="Llopart A."/>
            <person name="Long M."/>
            <person name="Low L."/>
            <person name="Lozovsky E."/>
            <person name="Lu J."/>
            <person name="Luo M."/>
            <person name="Machado C.A."/>
            <person name="Makalowski W."/>
            <person name="Marzo M."/>
            <person name="Matsuda M."/>
            <person name="Matzkin L."/>
            <person name="McAllister B."/>
            <person name="McBride C.S."/>
            <person name="McKernan B."/>
            <person name="McKernan K."/>
            <person name="Mendez-Lago M."/>
            <person name="Minx P."/>
            <person name="Mollenhauer M.U."/>
            <person name="Montooth K."/>
            <person name="Mount S.M."/>
            <person name="Mu X."/>
            <person name="Myers E."/>
            <person name="Negre B."/>
            <person name="Newfeld S."/>
            <person name="Nielsen R."/>
            <person name="Noor M.A."/>
            <person name="O'Grady P."/>
            <person name="Pachter L."/>
            <person name="Papaceit M."/>
            <person name="Parisi M.J."/>
            <person name="Parisi M."/>
            <person name="Parts L."/>
            <person name="Pedersen J.S."/>
            <person name="Pesole G."/>
            <person name="Phillippy A.M."/>
            <person name="Ponting C.P."/>
            <person name="Pop M."/>
            <person name="Porcelli D."/>
            <person name="Powell J.R."/>
            <person name="Prohaska S."/>
            <person name="Pruitt K."/>
            <person name="Puig M."/>
            <person name="Quesneville H."/>
            <person name="Ram K.R."/>
            <person name="Rand D."/>
            <person name="Rasmussen M.D."/>
            <person name="Reed L.K."/>
            <person name="Reenan R."/>
            <person name="Reily A."/>
            <person name="Remington K.A."/>
            <person name="Rieger T.T."/>
            <person name="Ritchie M.G."/>
            <person name="Robin C."/>
            <person name="Rogers Y.H."/>
            <person name="Rohde C."/>
            <person name="Rozas J."/>
            <person name="Rubenfield M.J."/>
            <person name="Ruiz A."/>
            <person name="Russo S."/>
            <person name="Salzberg S.L."/>
            <person name="Sanchez-Gracia A."/>
            <person name="Saranga D.J."/>
            <person name="Sato H."/>
            <person name="Schaeffer S.W."/>
            <person name="Schatz M.C."/>
            <person name="Schlenke T."/>
            <person name="Schwartz R."/>
            <person name="Segarra C."/>
            <person name="Singh R.S."/>
            <person name="Sirot L."/>
            <person name="Sirota M."/>
            <person name="Sisneros N.B."/>
            <person name="Smith C.D."/>
            <person name="Smith T.F."/>
            <person name="Spieth J."/>
            <person name="Stage D.E."/>
            <person name="Stark A."/>
            <person name="Stephan W."/>
            <person name="Strausberg R.L."/>
            <person name="Strempel S."/>
            <person name="Sturgill D."/>
            <person name="Sutton G."/>
            <person name="Sutton G.G."/>
            <person name="Tao W."/>
            <person name="Teichmann S."/>
            <person name="Tobari Y.N."/>
            <person name="Tomimura Y."/>
            <person name="Tsolas J.M."/>
            <person name="Valente V.L."/>
            <person name="Venter E."/>
            <person name="Venter J.C."/>
            <person name="Vicario S."/>
            <person name="Vieira F.G."/>
            <person name="Vilella A.J."/>
            <person name="Villasante A."/>
            <person name="Walenz B."/>
            <person name="Wang J."/>
            <person name="Wasserman M."/>
            <person name="Watts T."/>
            <person name="Wilson D."/>
            <person name="Wilson R.K."/>
            <person name="Wing R.A."/>
            <person name="Wolfner M.F."/>
            <person name="Wong A."/>
            <person name="Wong G.K."/>
            <person name="Wu C.I."/>
            <person name="Wu G."/>
            <person name="Yamamoto D."/>
            <person name="Yang H.P."/>
            <person name="Yang S.P."/>
            <person name="Yorke J.A."/>
            <person name="Yoshida K."/>
            <person name="Zdobnov E."/>
            <person name="Zhang P."/>
            <person name="Zhang Y."/>
            <person name="Zimin A.V."/>
            <person name="Baldwin J."/>
            <person name="Abdouelleil A."/>
            <person name="Abdulkadir J."/>
            <person name="Abebe A."/>
            <person name="Abera B."/>
            <person name="Abreu J."/>
            <person name="Acer S.C."/>
            <person name="Aftuck L."/>
            <person name="Alexander A."/>
            <person name="An P."/>
            <person name="Anderson E."/>
            <person name="Anderson S."/>
            <person name="Arachi H."/>
            <person name="Azer M."/>
            <person name="Bachantsang P."/>
            <person name="Barry A."/>
            <person name="Bayul T."/>
            <person name="Berlin A."/>
            <person name="Bessette D."/>
            <person name="Bloom T."/>
            <person name="Blye J."/>
            <person name="Boguslavskiy L."/>
            <person name="Bonnet C."/>
            <person name="Boukhgalter B."/>
            <person name="Bourzgui I."/>
            <person name="Brown A."/>
            <person name="Cahill P."/>
            <person name="Channer S."/>
            <person name="Cheshatsang Y."/>
            <person name="Chuda L."/>
            <person name="Citroen M."/>
            <person name="Collymore A."/>
            <person name="Cooke P."/>
            <person name="Costello M."/>
            <person name="D'Aco K."/>
            <person name="Daza R."/>
            <person name="De Haan G."/>
            <person name="DeGray S."/>
            <person name="DeMaso C."/>
            <person name="Dhargay N."/>
            <person name="Dooley K."/>
            <person name="Dooley E."/>
            <person name="Doricent M."/>
            <person name="Dorje P."/>
            <person name="Dorjee K."/>
            <person name="Dupes A."/>
            <person name="Elong R."/>
            <person name="Falk J."/>
            <person name="Farina A."/>
            <person name="Faro S."/>
            <person name="Ferguson D."/>
            <person name="Fisher S."/>
            <person name="Foley C.D."/>
            <person name="Franke A."/>
            <person name="Friedrich D."/>
            <person name="Gadbois L."/>
            <person name="Gearin G."/>
            <person name="Gearin C.R."/>
            <person name="Giannoukos G."/>
            <person name="Goode T."/>
            <person name="Graham J."/>
            <person name="Grandbois E."/>
            <person name="Grewal S."/>
            <person name="Gyaltsen K."/>
            <person name="Hafez N."/>
            <person name="Hagos B."/>
            <person name="Hall J."/>
            <person name="Henson C."/>
            <person name="Hollinger A."/>
            <person name="Honan T."/>
            <person name="Huard M.D."/>
            <person name="Hughes L."/>
            <person name="Hurhula B."/>
            <person name="Husby M.E."/>
            <person name="Kamat A."/>
            <person name="Kanga B."/>
            <person name="Kashin S."/>
            <person name="Khazanovich D."/>
            <person name="Kisner P."/>
            <person name="Lance K."/>
            <person name="Lara M."/>
            <person name="Lee W."/>
            <person name="Lennon N."/>
            <person name="Letendre F."/>
            <person name="LeVine R."/>
            <person name="Lipovsky A."/>
            <person name="Liu X."/>
            <person name="Liu J."/>
            <person name="Liu S."/>
            <person name="Lokyitsang T."/>
            <person name="Lokyitsang Y."/>
            <person name="Lubonja R."/>
            <person name="Lui A."/>
            <person name="MacDonald P."/>
            <person name="Magnisalis V."/>
            <person name="Maru K."/>
            <person name="Matthews C."/>
            <person name="McCusker W."/>
            <person name="McDonough S."/>
            <person name="Mehta T."/>
            <person name="Meldrim J."/>
            <person name="Meneus L."/>
            <person name="Mihai O."/>
            <person name="Mihalev A."/>
            <person name="Mihova T."/>
            <person name="Mittelman R."/>
            <person name="Mlenga V."/>
            <person name="Montmayeur A."/>
            <person name="Mulrain L."/>
            <person name="Navidi A."/>
            <person name="Naylor J."/>
            <person name="Negash T."/>
            <person name="Nguyen T."/>
            <person name="Nguyen N."/>
            <person name="Nicol R."/>
            <person name="Norbu C."/>
            <person name="Norbu N."/>
            <person name="Novod N."/>
            <person name="O'Neill B."/>
            <person name="Osman S."/>
            <person name="Markiewicz E."/>
            <person name="Oyono O.L."/>
            <person name="Patti C."/>
            <person name="Phunkhang P."/>
            <person name="Pierre F."/>
            <person name="Priest M."/>
            <person name="Raghuraman S."/>
            <person name="Rege F."/>
            <person name="Reyes R."/>
            <person name="Rise C."/>
            <person name="Rogov P."/>
            <person name="Ross K."/>
            <person name="Ryan E."/>
            <person name="Settipalli S."/>
            <person name="Shea T."/>
            <person name="Sherpa N."/>
            <person name="Shi L."/>
            <person name="Shih D."/>
            <person name="Sparrow T."/>
            <person name="Spaulding J."/>
            <person name="Stalker J."/>
            <person name="Stange-Thomann N."/>
            <person name="Stavropoulos S."/>
            <person name="Stone C."/>
            <person name="Strader C."/>
            <person name="Tesfaye S."/>
            <person name="Thomson T."/>
            <person name="Thoulutsang Y."/>
            <person name="Thoulutsang D."/>
            <person name="Topham K."/>
            <person name="Topping I."/>
            <person name="Tsamla T."/>
            <person name="Vassiliev H."/>
            <person name="Vo A."/>
            <person name="Wangchuk T."/>
            <person name="Wangdi T."/>
            <person name="Weiand M."/>
            <person name="Wilkinson J."/>
            <person name="Wilson A."/>
            <person name="Yadav S."/>
            <person name="Young G."/>
            <person name="Yu Q."/>
            <person name="Zembek L."/>
            <person name="Zhong D."/>
            <person name="Zimmer A."/>
            <person name="Zwirko Z."/>
            <person name="Jaffe D.B."/>
            <person name="Alvarez P."/>
            <person name="Brockman W."/>
            <person name="Butler J."/>
            <person name="Chin C."/>
            <person name="Gnerre S."/>
            <person name="Grabherr M."/>
            <person name="Kleber M."/>
            <person name="Mauceli E."/>
            <person name="MacCallum I."/>
        </authorList>
    </citation>
    <scope>NUCLEOTIDE SEQUENCE [LARGE SCALE GENOMIC DNA]</scope>
    <source>
        <strain evidence="2">Tucson 15010-1051.87</strain>
    </source>
</reference>
<dbReference type="STRING" id="7244.B4LPL3"/>
<dbReference type="OMA" id="STYKILQ"/>
<dbReference type="OrthoDB" id="7827429at2759"/>
<name>B4LPL3_DROVI</name>
<organism evidence="1 2">
    <name type="scientific">Drosophila virilis</name>
    <name type="common">Fruit fly</name>
    <dbReference type="NCBI Taxonomy" id="7244"/>
    <lineage>
        <taxon>Eukaryota</taxon>
        <taxon>Metazoa</taxon>
        <taxon>Ecdysozoa</taxon>
        <taxon>Arthropoda</taxon>
        <taxon>Hexapoda</taxon>
        <taxon>Insecta</taxon>
        <taxon>Pterygota</taxon>
        <taxon>Neoptera</taxon>
        <taxon>Endopterygota</taxon>
        <taxon>Diptera</taxon>
        <taxon>Brachycera</taxon>
        <taxon>Muscomorpha</taxon>
        <taxon>Ephydroidea</taxon>
        <taxon>Drosophilidae</taxon>
        <taxon>Drosophila</taxon>
    </lineage>
</organism>
<sequence length="310" mass="36433">MSVKPPLKFGCARLTLAHKSFQLHGILARRANSLSKMGMLGIKSRQARHKVPGSSRNTVRNRGKWNFNLDVERSKDAVKDRQMSLPLMVYLYSPWKMMSTKFNLWKLKILWDWDFNEAFFVDNAKQALVLVTRFIVEKRNSYIKRCSTPMGYKQISYDLLREKKHQSGNLPHELMRFEKRHIRRAIPLRVQRLEHYDHKFAFIDMIFLACRRTNDFTSKVEVEQMNRLVEQHADASKLFVRHPIVFAEVFVRFRRDYSIPPTVRAGHWLISTYKVVNLDLLNFHPDFHVGSGVSEALKSVDPLPQNTTMT</sequence>
<dbReference type="GO" id="GO:0043022">
    <property type="term" value="F:ribosome binding"/>
    <property type="evidence" value="ECO:0007669"/>
    <property type="project" value="TreeGrafter"/>
</dbReference>
<dbReference type="eggNOG" id="ENOG502SAAP">
    <property type="taxonomic scope" value="Eukaryota"/>
</dbReference>
<protein>
    <submittedName>
        <fullName evidence="1">Uncharacterized protein</fullName>
    </submittedName>
</protein>
<dbReference type="Proteomes" id="UP000008792">
    <property type="component" value="Unassembled WGS sequence"/>
</dbReference>
<dbReference type="FunCoup" id="B4LPL3">
    <property type="interactions" value="1"/>
</dbReference>
<dbReference type="GO" id="GO:0005743">
    <property type="term" value="C:mitochondrial inner membrane"/>
    <property type="evidence" value="ECO:0007669"/>
    <property type="project" value="TreeGrafter"/>
</dbReference>
<dbReference type="HOGENOM" id="CLU_077784_0_0_1"/>
<keyword evidence="2" id="KW-1185">Reference proteome</keyword>
<accession>B4LPL3</accession>
<dbReference type="EMBL" id="CH940648">
    <property type="protein sequence ID" value="EDW60251.1"/>
    <property type="molecule type" value="Genomic_DNA"/>
</dbReference>
<gene>
    <name evidence="1" type="primary">Dvir\GJ20966</name>
    <name evidence="1" type="ORF">Dvir_GJ20966</name>
</gene>
<proteinExistence type="predicted"/>
<evidence type="ECO:0000313" key="1">
    <source>
        <dbReference type="EMBL" id="EDW60251.1"/>
    </source>
</evidence>
<dbReference type="InParanoid" id="B4LPL3"/>